<dbReference type="EMBL" id="JAMZEB010000002">
    <property type="protein sequence ID" value="MCP2357343.1"/>
    <property type="molecule type" value="Genomic_DNA"/>
</dbReference>
<feature type="compositionally biased region" description="Low complexity" evidence="1">
    <location>
        <begin position="326"/>
        <end position="358"/>
    </location>
</feature>
<dbReference type="PANTHER" id="PTHR34400">
    <property type="match status" value="1"/>
</dbReference>
<accession>A0A9X2GN31</accession>
<evidence type="ECO:0000313" key="2">
    <source>
        <dbReference type="EMBL" id="MCP2357343.1"/>
    </source>
</evidence>
<protein>
    <submittedName>
        <fullName evidence="2">Uncharacterized protein</fullName>
    </submittedName>
</protein>
<feature type="compositionally biased region" description="Basic and acidic residues" evidence="1">
    <location>
        <begin position="548"/>
        <end position="559"/>
    </location>
</feature>
<dbReference type="PANTHER" id="PTHR34400:SF4">
    <property type="entry name" value="MEMBRANE PROTEIN"/>
    <property type="match status" value="1"/>
</dbReference>
<evidence type="ECO:0000313" key="3">
    <source>
        <dbReference type="Proteomes" id="UP001139648"/>
    </source>
</evidence>
<feature type="region of interest" description="Disordered" evidence="1">
    <location>
        <begin position="312"/>
        <end position="424"/>
    </location>
</feature>
<sequence>MSHLDTPRLTFAGRFLSDVPTMNNNAESFGSPDPPPPGWNPYGGGTFDLLACKVTGGERAPGEPLGEGDPALGLNVLTGQDQVAAKLVDLDPEWPASSEIWGLTIRLAGPRGDPLLTGRHWAAAFRDLWPRGGFERDFPMMGACFTSVLEDVTYGPAAAAVPLLAELRERSPDRLSIAFTMYGISAQRCTAAFATGELTGCLGPWQPGEPRSFVAGRRLDMGALTPETAFGRSVAVVTGGRLVLDLGNAYPFFDTPGSAHPLAARLDVAVLPDERVRAGDVLAPGAAVTEIGTVALRPKLPPSGIVSLPLTRQAASKPGRWRCSSPRPAGEGAGACCPGRPGTASTSGRTSSSTAWRPAPAPRSPCTPASAARPPRRDHPPPARPRRAVRADRAGLRRDRPRRHGHGDTAGGRPGGPAPPADEGLEGEVQRILAPYARHFPIMGEHLVDLGDLAAVRPWRAAMSLALSRDITDPNHMPVTRDLSEPKRATLLRWLNSLPAAPRGLGRAAPPPDTRAVPPEPKLAVARGLADRALHPSPHPSPQPSRDPSGDDRERRLTPDQRVAGLDGNSEGRRRVHQFRVTFTRLLSALQRCVDGSPGRLDAAMGIMFELKLAGQRLAATPAISGGLPTGRHAGPVFTRADINQ</sequence>
<feature type="region of interest" description="Disordered" evidence="1">
    <location>
        <begin position="532"/>
        <end position="571"/>
    </location>
</feature>
<keyword evidence="3" id="KW-1185">Reference proteome</keyword>
<dbReference type="Proteomes" id="UP001139648">
    <property type="component" value="Unassembled WGS sequence"/>
</dbReference>
<gene>
    <name evidence="2" type="ORF">HD597_004363</name>
</gene>
<dbReference type="RefSeq" id="WP_253744474.1">
    <property type="nucleotide sequence ID" value="NZ_BAABKA010000015.1"/>
</dbReference>
<proteinExistence type="predicted"/>
<organism evidence="2 3">
    <name type="scientific">Nonomuraea thailandensis</name>
    <dbReference type="NCBI Taxonomy" id="1188745"/>
    <lineage>
        <taxon>Bacteria</taxon>
        <taxon>Bacillati</taxon>
        <taxon>Actinomycetota</taxon>
        <taxon>Actinomycetes</taxon>
        <taxon>Streptosporangiales</taxon>
        <taxon>Streptosporangiaceae</taxon>
        <taxon>Nonomuraea</taxon>
    </lineage>
</organism>
<feature type="compositionally biased region" description="Basic and acidic residues" evidence="1">
    <location>
        <begin position="389"/>
        <end position="398"/>
    </location>
</feature>
<comment type="caution">
    <text evidence="2">The sequence shown here is derived from an EMBL/GenBank/DDBJ whole genome shotgun (WGS) entry which is preliminary data.</text>
</comment>
<evidence type="ECO:0000256" key="1">
    <source>
        <dbReference type="SAM" id="MobiDB-lite"/>
    </source>
</evidence>
<reference evidence="2" key="1">
    <citation type="submission" date="2022-06" db="EMBL/GenBank/DDBJ databases">
        <title>Sequencing the genomes of 1000 actinobacteria strains.</title>
        <authorList>
            <person name="Klenk H.-P."/>
        </authorList>
    </citation>
    <scope>NUCLEOTIDE SEQUENCE</scope>
    <source>
        <strain evidence="2">DSM 46694</strain>
    </source>
</reference>
<name>A0A9X2GN31_9ACTN</name>
<dbReference type="AlphaFoldDB" id="A0A9X2GN31"/>